<evidence type="ECO:0000256" key="2">
    <source>
        <dbReference type="ARBA" id="ARBA00001946"/>
    </source>
</evidence>
<dbReference type="SUPFAM" id="SSF56529">
    <property type="entry name" value="FAH"/>
    <property type="match status" value="1"/>
</dbReference>
<name>A0A562KDB7_SPHWJ</name>
<feature type="binding site" evidence="13">
    <location>
        <position position="205"/>
    </location>
    <ligand>
        <name>Ca(2+)</name>
        <dbReference type="ChEBI" id="CHEBI:29108"/>
    </ligand>
</feature>
<evidence type="ECO:0000256" key="13">
    <source>
        <dbReference type="PIRSR" id="PIRSR605959-3"/>
    </source>
</evidence>
<feature type="domain" description="Fumarylacetoacetase N-terminal" evidence="16">
    <location>
        <begin position="29"/>
        <end position="125"/>
    </location>
</feature>
<accession>A0A562KDB7</accession>
<comment type="cofactor">
    <cofactor evidence="2 13">
        <name>Mg(2+)</name>
        <dbReference type="ChEBI" id="CHEBI:18420"/>
    </cofactor>
</comment>
<dbReference type="GO" id="GO:1902000">
    <property type="term" value="P:homogentisate catabolic process"/>
    <property type="evidence" value="ECO:0007669"/>
    <property type="project" value="TreeGrafter"/>
</dbReference>
<dbReference type="Proteomes" id="UP000316624">
    <property type="component" value="Unassembled WGS sequence"/>
</dbReference>
<evidence type="ECO:0000256" key="6">
    <source>
        <dbReference type="ARBA" id="ARBA00022801"/>
    </source>
</evidence>
<evidence type="ECO:0000256" key="5">
    <source>
        <dbReference type="ARBA" id="ARBA00022723"/>
    </source>
</evidence>
<evidence type="ECO:0000256" key="3">
    <source>
        <dbReference type="ARBA" id="ARBA00004782"/>
    </source>
</evidence>
<keyword evidence="10" id="KW-0585">Phenylalanine catabolism</keyword>
<dbReference type="Gene3D" id="3.90.850.10">
    <property type="entry name" value="Fumarylacetoacetase-like, C-terminal domain"/>
    <property type="match status" value="1"/>
</dbReference>
<dbReference type="InterPro" id="IPR011234">
    <property type="entry name" value="Fumarylacetoacetase-like_C"/>
</dbReference>
<keyword evidence="6 17" id="KW-0378">Hydrolase</keyword>
<feature type="region of interest" description="Disordered" evidence="14">
    <location>
        <begin position="1"/>
        <end position="23"/>
    </location>
</feature>
<evidence type="ECO:0000256" key="9">
    <source>
        <dbReference type="ARBA" id="ARBA00022878"/>
    </source>
</evidence>
<dbReference type="Pfam" id="PF09298">
    <property type="entry name" value="FAA_hydrolase_N"/>
    <property type="match status" value="1"/>
</dbReference>
<dbReference type="InterPro" id="IPR005959">
    <property type="entry name" value="Fumarylacetoacetase"/>
</dbReference>
<evidence type="ECO:0000256" key="1">
    <source>
        <dbReference type="ARBA" id="ARBA00001913"/>
    </source>
</evidence>
<feature type="domain" description="Fumarylacetoacetase-like C-terminal" evidence="15">
    <location>
        <begin position="139"/>
        <end position="429"/>
    </location>
</feature>
<feature type="binding site" evidence="12">
    <location>
        <position position="250"/>
    </location>
    <ligand>
        <name>substrate</name>
    </ligand>
</feature>
<dbReference type="UniPathway" id="UPA00139">
    <property type="reaction ID" value="UER00341"/>
</dbReference>
<reference evidence="17 18" key="1">
    <citation type="journal article" date="2015" name="Stand. Genomic Sci.">
        <title>Genomic Encyclopedia of Bacterial and Archaeal Type Strains, Phase III: the genomes of soil and plant-associated and newly described type strains.</title>
        <authorList>
            <person name="Whitman W.B."/>
            <person name="Woyke T."/>
            <person name="Klenk H.P."/>
            <person name="Zhou Y."/>
            <person name="Lilburn T.G."/>
            <person name="Beck B.J."/>
            <person name="De Vos P."/>
            <person name="Vandamme P."/>
            <person name="Eisen J.A."/>
            <person name="Garrity G."/>
            <person name="Hugenholtz P."/>
            <person name="Kyrpides N.C."/>
        </authorList>
    </citation>
    <scope>NUCLEOTIDE SEQUENCE [LARGE SCALE GENOMIC DNA]</scope>
    <source>
        <strain evidence="17 18">CGMCC 1.7748</strain>
    </source>
</reference>
<evidence type="ECO:0000259" key="15">
    <source>
        <dbReference type="Pfam" id="PF01557"/>
    </source>
</evidence>
<proteinExistence type="predicted"/>
<evidence type="ECO:0000256" key="11">
    <source>
        <dbReference type="PIRSR" id="PIRSR605959-1"/>
    </source>
</evidence>
<dbReference type="InterPro" id="IPR015377">
    <property type="entry name" value="Fumarylacetoacetase_N"/>
</dbReference>
<dbReference type="InterPro" id="IPR036462">
    <property type="entry name" value="Fumarylacetoacetase_N_sf"/>
</dbReference>
<evidence type="ECO:0000256" key="12">
    <source>
        <dbReference type="PIRSR" id="PIRSR605959-2"/>
    </source>
</evidence>
<comment type="cofactor">
    <cofactor evidence="1 13">
        <name>Ca(2+)</name>
        <dbReference type="ChEBI" id="CHEBI:29108"/>
    </cofactor>
</comment>
<keyword evidence="8 13" id="KW-0460">Magnesium</keyword>
<feature type="binding site" evidence="12">
    <location>
        <position position="135"/>
    </location>
    <ligand>
        <name>substrate</name>
    </ligand>
</feature>
<evidence type="ECO:0000256" key="7">
    <source>
        <dbReference type="ARBA" id="ARBA00022837"/>
    </source>
</evidence>
<comment type="pathway">
    <text evidence="3">Amino-acid degradation; L-phenylalanine degradation; acetoacetate and fumarate from L-phenylalanine: step 6/6.</text>
</comment>
<keyword evidence="5 13" id="KW-0479">Metal-binding</keyword>
<evidence type="ECO:0000313" key="17">
    <source>
        <dbReference type="EMBL" id="TWH93418.1"/>
    </source>
</evidence>
<dbReference type="EMBL" id="VLKK01000007">
    <property type="protein sequence ID" value="TWH93418.1"/>
    <property type="molecule type" value="Genomic_DNA"/>
</dbReference>
<organism evidence="17 18">
    <name type="scientific">Sphingobium wenxiniae (strain DSM 21828 / CGMCC 1.7748 / JZ-1)</name>
    <dbReference type="NCBI Taxonomy" id="595605"/>
    <lineage>
        <taxon>Bacteria</taxon>
        <taxon>Pseudomonadati</taxon>
        <taxon>Pseudomonadota</taxon>
        <taxon>Alphaproteobacteria</taxon>
        <taxon>Sphingomonadales</taxon>
        <taxon>Sphingomonadaceae</taxon>
        <taxon>Sphingobium</taxon>
    </lineage>
</organism>
<dbReference type="GO" id="GO:0046872">
    <property type="term" value="F:metal ion binding"/>
    <property type="evidence" value="ECO:0007669"/>
    <property type="project" value="UniProtKB-KW"/>
</dbReference>
<keyword evidence="18" id="KW-1185">Reference proteome</keyword>
<evidence type="ECO:0000256" key="8">
    <source>
        <dbReference type="ARBA" id="ARBA00022842"/>
    </source>
</evidence>
<feature type="binding site" evidence="12">
    <location>
        <position position="149"/>
    </location>
    <ligand>
        <name>substrate</name>
    </ligand>
</feature>
<protein>
    <recommendedName>
        <fullName evidence="4">fumarylacetoacetase</fullName>
        <ecNumber evidence="4">3.7.1.2</ecNumber>
    </recommendedName>
</protein>
<feature type="compositionally biased region" description="Basic and acidic residues" evidence="14">
    <location>
        <begin position="1"/>
        <end position="12"/>
    </location>
</feature>
<dbReference type="Gene3D" id="2.30.30.230">
    <property type="entry name" value="Fumarylacetoacetase, N-terminal domain"/>
    <property type="match status" value="1"/>
</dbReference>
<evidence type="ECO:0000256" key="10">
    <source>
        <dbReference type="ARBA" id="ARBA00023232"/>
    </source>
</evidence>
<feature type="binding site" evidence="13">
    <location>
        <position position="239"/>
    </location>
    <ligand>
        <name>Mg(2+)</name>
        <dbReference type="ChEBI" id="CHEBI:18420"/>
    </ligand>
</feature>
<feature type="binding site" evidence="13">
    <location>
        <position position="259"/>
    </location>
    <ligand>
        <name>Mg(2+)</name>
        <dbReference type="ChEBI" id="CHEBI:18420"/>
    </ligand>
</feature>
<feature type="binding site" evidence="13">
    <location>
        <position position="133"/>
    </location>
    <ligand>
        <name>Ca(2+)</name>
        <dbReference type="ChEBI" id="CHEBI:29108"/>
    </ligand>
</feature>
<keyword evidence="9" id="KW-0828">Tyrosine catabolism</keyword>
<dbReference type="EC" id="3.7.1.2" evidence="4"/>
<feature type="active site" description="Proton acceptor" evidence="11">
    <location>
        <position position="140"/>
    </location>
</feature>
<evidence type="ECO:0000259" key="16">
    <source>
        <dbReference type="Pfam" id="PF09298"/>
    </source>
</evidence>
<dbReference type="GO" id="GO:0006559">
    <property type="term" value="P:L-phenylalanine catabolic process"/>
    <property type="evidence" value="ECO:0007669"/>
    <property type="project" value="UniProtKB-UniPathway"/>
</dbReference>
<feature type="binding site" evidence="12">
    <location>
        <position position="246"/>
    </location>
    <ligand>
        <name>substrate</name>
    </ligand>
</feature>
<dbReference type="AlphaFoldDB" id="A0A562KDB7"/>
<dbReference type="GO" id="GO:0006572">
    <property type="term" value="P:L-tyrosine catabolic process"/>
    <property type="evidence" value="ECO:0007669"/>
    <property type="project" value="UniProtKB-KW"/>
</dbReference>
<dbReference type="SUPFAM" id="SSF63433">
    <property type="entry name" value="Fumarylacetoacetate hydrolase, FAH, N-terminal domain"/>
    <property type="match status" value="1"/>
</dbReference>
<dbReference type="RefSeq" id="WP_242003329.1">
    <property type="nucleotide sequence ID" value="NZ_JACIIY010000006.1"/>
</dbReference>
<feature type="binding site" evidence="13">
    <location>
        <position position="207"/>
    </location>
    <ligand>
        <name>Ca(2+)</name>
        <dbReference type="ChEBI" id="CHEBI:29108"/>
    </ligand>
</feature>
<feature type="binding site" evidence="13">
    <location>
        <position position="263"/>
    </location>
    <ligand>
        <name>Mg(2+)</name>
        <dbReference type="ChEBI" id="CHEBI:18420"/>
    </ligand>
</feature>
<feature type="binding site" evidence="12">
    <location>
        <position position="366"/>
    </location>
    <ligand>
        <name>substrate</name>
    </ligand>
</feature>
<dbReference type="Pfam" id="PF01557">
    <property type="entry name" value="FAA_hydrolase"/>
    <property type="match status" value="1"/>
</dbReference>
<gene>
    <name evidence="17" type="ORF">IQ35_02325</name>
</gene>
<comment type="caution">
    <text evidence="17">The sequence shown here is derived from an EMBL/GenBank/DDBJ whole genome shotgun (WGS) entry which is preliminary data.</text>
</comment>
<dbReference type="GO" id="GO:0004334">
    <property type="term" value="F:fumarylacetoacetase activity"/>
    <property type="evidence" value="ECO:0007669"/>
    <property type="project" value="UniProtKB-EC"/>
</dbReference>
<dbReference type="PANTHER" id="PTHR43069">
    <property type="entry name" value="FUMARYLACETOACETASE"/>
    <property type="match status" value="1"/>
</dbReference>
<dbReference type="PANTHER" id="PTHR43069:SF2">
    <property type="entry name" value="FUMARYLACETOACETASE"/>
    <property type="match status" value="1"/>
</dbReference>
<sequence length="437" mass="46880">MTDRTDFTHDPAARSWAESANGHPDFPVQNLPLGIFAPPSGKPRGGVAIGTEILDIGAIAALLPEDARDAALLANDSTLNALLGAGNDTLRALRHGLFRLLTDPAWEKAVRPALYPAGQCRLHLPVQIGDYTDFYTGIHHAVNVGRLFRPDNPLLPNYKHVPIGYHGRASSIRISGEDVVRPNGQTLPPGAQAPVFGPCKRLDHELEMAIWVGRGNMLGRPIPIGQAADHIAGLSILNDWSARDIQAWEYQPLGPFLAKNFHSSISPWIVTMAALAPFAAAQPPRPEGDPLPLPYLLDPADQRRGALDVTMEVFLSTARMRAEGQAPHRLSRGSMTAMYWTPAQLIAHHSVNGCNLSPGDLLGTGTLSGAADGSKGSLLELTDGGKEPIRLPEGESRTFLEDGDEVVITAFAQAPGFARIGFGDCRARIAPALRLET</sequence>
<dbReference type="NCBIfam" id="TIGR01266">
    <property type="entry name" value="fum_ac_acetase"/>
    <property type="match status" value="1"/>
</dbReference>
<dbReference type="InterPro" id="IPR036663">
    <property type="entry name" value="Fumarylacetoacetase_C_sf"/>
</dbReference>
<evidence type="ECO:0000256" key="4">
    <source>
        <dbReference type="ARBA" id="ARBA00012094"/>
    </source>
</evidence>
<evidence type="ECO:0000256" key="14">
    <source>
        <dbReference type="SAM" id="MobiDB-lite"/>
    </source>
</evidence>
<keyword evidence="7 13" id="KW-0106">Calcium</keyword>
<evidence type="ECO:0000313" key="18">
    <source>
        <dbReference type="Proteomes" id="UP000316624"/>
    </source>
</evidence>
<feature type="binding site" evidence="13">
    <location>
        <position position="239"/>
    </location>
    <ligand>
        <name>Ca(2+)</name>
        <dbReference type="ChEBI" id="CHEBI:29108"/>
    </ligand>
</feature>